<keyword evidence="3" id="KW-1185">Reference proteome</keyword>
<dbReference type="OrthoDB" id="1935097at2759"/>
<organism evidence="2 3">
    <name type="scientific">Olea europaea subsp. europaea</name>
    <dbReference type="NCBI Taxonomy" id="158383"/>
    <lineage>
        <taxon>Eukaryota</taxon>
        <taxon>Viridiplantae</taxon>
        <taxon>Streptophyta</taxon>
        <taxon>Embryophyta</taxon>
        <taxon>Tracheophyta</taxon>
        <taxon>Spermatophyta</taxon>
        <taxon>Magnoliopsida</taxon>
        <taxon>eudicotyledons</taxon>
        <taxon>Gunneridae</taxon>
        <taxon>Pentapetalae</taxon>
        <taxon>asterids</taxon>
        <taxon>lamiids</taxon>
        <taxon>Lamiales</taxon>
        <taxon>Oleaceae</taxon>
        <taxon>Oleeae</taxon>
        <taxon>Olea</taxon>
    </lineage>
</organism>
<dbReference type="Proteomes" id="UP000594638">
    <property type="component" value="Unassembled WGS sequence"/>
</dbReference>
<sequence>MGGVEVLHPQNLLKDRFAHHPSRHGSIQSPVKFQKKSNISPNPNPNPNSCTAKSNRRKRIQQNTSNNRYCSTSPPNNHTLVMGQVKILKRGEVLTKDLNEGNNKVAAVDDLMVLSATDRLGPEPDVIPNQIRVLNFYAGSAIISSPPPSCLPKPVFFKKKNLDSNIDDATSDLRRILRLDLD</sequence>
<feature type="compositionally biased region" description="Polar residues" evidence="1">
    <location>
        <begin position="61"/>
        <end position="76"/>
    </location>
</feature>
<evidence type="ECO:0000313" key="3">
    <source>
        <dbReference type="Proteomes" id="UP000594638"/>
    </source>
</evidence>
<dbReference type="EMBL" id="CACTIH010003885">
    <property type="protein sequence ID" value="CAA2986764.1"/>
    <property type="molecule type" value="Genomic_DNA"/>
</dbReference>
<evidence type="ECO:0000256" key="1">
    <source>
        <dbReference type="SAM" id="MobiDB-lite"/>
    </source>
</evidence>
<dbReference type="PANTHER" id="PTHR33670">
    <property type="entry name" value="SPLICING FACTOR, PROLINE- AND GLUTAMINE-RICH-LIKE"/>
    <property type="match status" value="1"/>
</dbReference>
<evidence type="ECO:0000313" key="2">
    <source>
        <dbReference type="EMBL" id="CAA2986764.1"/>
    </source>
</evidence>
<comment type="caution">
    <text evidence="2">The sequence shown here is derived from an EMBL/GenBank/DDBJ whole genome shotgun (WGS) entry which is preliminary data.</text>
</comment>
<name>A0A8S0S2F2_OLEEU</name>
<dbReference type="Gramene" id="OE9A073626T1">
    <property type="protein sequence ID" value="OE9A073626C1"/>
    <property type="gene ID" value="OE9A073626"/>
</dbReference>
<reference evidence="2 3" key="1">
    <citation type="submission" date="2019-12" db="EMBL/GenBank/DDBJ databases">
        <authorList>
            <person name="Alioto T."/>
            <person name="Alioto T."/>
            <person name="Gomez Garrido J."/>
        </authorList>
    </citation>
    <scope>NUCLEOTIDE SEQUENCE [LARGE SCALE GENOMIC DNA]</scope>
</reference>
<gene>
    <name evidence="2" type="ORF">OLEA9_A073626</name>
</gene>
<protein>
    <submittedName>
        <fullName evidence="2">Uncharacterized protein</fullName>
    </submittedName>
</protein>
<feature type="region of interest" description="Disordered" evidence="1">
    <location>
        <begin position="20"/>
        <end position="76"/>
    </location>
</feature>
<accession>A0A8S0S2F2</accession>
<dbReference type="PANTHER" id="PTHR33670:SF17">
    <property type="entry name" value="ANTHER-SPECIFIC PROLINE-RICH PROTEIN APG"/>
    <property type="match status" value="1"/>
</dbReference>
<proteinExistence type="predicted"/>
<dbReference type="AlphaFoldDB" id="A0A8S0S2F2"/>